<evidence type="ECO:0000313" key="10">
    <source>
        <dbReference type="EMBL" id="PLW81503.1"/>
    </source>
</evidence>
<keyword evidence="11" id="KW-1185">Reference proteome</keyword>
<evidence type="ECO:0000256" key="1">
    <source>
        <dbReference type="ARBA" id="ARBA00004651"/>
    </source>
</evidence>
<keyword evidence="3" id="KW-1003">Cell membrane</keyword>
<evidence type="ECO:0000259" key="9">
    <source>
        <dbReference type="Pfam" id="PF12704"/>
    </source>
</evidence>
<comment type="caution">
    <text evidence="10">The sequence shown here is derived from an EMBL/GenBank/DDBJ whole genome shotgun (WGS) entry which is preliminary data.</text>
</comment>
<evidence type="ECO:0000256" key="5">
    <source>
        <dbReference type="ARBA" id="ARBA00022989"/>
    </source>
</evidence>
<dbReference type="AlphaFoldDB" id="A0A2N5XZE4"/>
<dbReference type="GO" id="GO:0098797">
    <property type="term" value="C:plasma membrane protein complex"/>
    <property type="evidence" value="ECO:0007669"/>
    <property type="project" value="TreeGrafter"/>
</dbReference>
<evidence type="ECO:0000256" key="4">
    <source>
        <dbReference type="ARBA" id="ARBA00022692"/>
    </source>
</evidence>
<dbReference type="Proteomes" id="UP000234845">
    <property type="component" value="Unassembled WGS sequence"/>
</dbReference>
<dbReference type="InterPro" id="IPR003838">
    <property type="entry name" value="ABC3_permease_C"/>
</dbReference>
<evidence type="ECO:0000313" key="11">
    <source>
        <dbReference type="Proteomes" id="UP000234845"/>
    </source>
</evidence>
<feature type="transmembrane region" description="Helical" evidence="7">
    <location>
        <begin position="311"/>
        <end position="339"/>
    </location>
</feature>
<name>A0A2N5XZE4_9GAMM</name>
<comment type="subcellular location">
    <subcellularLocation>
        <location evidence="1">Cell membrane</location>
        <topology evidence="1">Multi-pass membrane protein</topology>
    </subcellularLocation>
</comment>
<evidence type="ECO:0000256" key="3">
    <source>
        <dbReference type="ARBA" id="ARBA00022475"/>
    </source>
</evidence>
<dbReference type="PANTHER" id="PTHR30489">
    <property type="entry name" value="LIPOPROTEIN-RELEASING SYSTEM TRANSMEMBRANE PROTEIN LOLE"/>
    <property type="match status" value="1"/>
</dbReference>
<feature type="transmembrane region" description="Helical" evidence="7">
    <location>
        <begin position="266"/>
        <end position="288"/>
    </location>
</feature>
<keyword evidence="4 7" id="KW-0812">Transmembrane</keyword>
<dbReference type="EMBL" id="PKLZ01000012">
    <property type="protein sequence ID" value="PLW81503.1"/>
    <property type="molecule type" value="Genomic_DNA"/>
</dbReference>
<organism evidence="10 11">
    <name type="scientific">Kineobactrum sediminis</name>
    <dbReference type="NCBI Taxonomy" id="1905677"/>
    <lineage>
        <taxon>Bacteria</taxon>
        <taxon>Pseudomonadati</taxon>
        <taxon>Pseudomonadota</taxon>
        <taxon>Gammaproteobacteria</taxon>
        <taxon>Cellvibrionales</taxon>
        <taxon>Halieaceae</taxon>
        <taxon>Kineobactrum</taxon>
    </lineage>
</organism>
<dbReference type="InterPro" id="IPR025857">
    <property type="entry name" value="MacB_PCD"/>
</dbReference>
<dbReference type="Pfam" id="PF12704">
    <property type="entry name" value="MacB_PCD"/>
    <property type="match status" value="1"/>
</dbReference>
<sequence>MLIALRNLRRHFRRSLTSLLAIAFGVAAMLTASGFNEAMFDEFREATIRSQFGHIQITRPGFHDKGRSDPYAYLLPREVALDEALLPGGAALAPRLLVNGLASFGEVTLPFMAEGIDPAVDMVDDRSLRMVEGRRLAAGDERQLVLGRGLASQLEVAVGDAIVLLANTPEGHLGAAEAEVVGIFSSFSKEFDDAALLMPIGLARSLVQVEGAHAWLVFLETTGATNALLPSVRDALPAAEFEVQPWHALAEFYARASELFAQQLQLVKGIVVAIILLGIGNTMMMSVLERTGEIGTVMALGTRRAQVLRGFLLEGALLGLLGALIGVVVAFGLGGLLALAQVEMPPPPSFARSYDAALLLTPSMVLETVVIAAVATTLASLYPALRASRMVIVDAIRNGR</sequence>
<dbReference type="OrthoDB" id="9770036at2"/>
<proteinExistence type="inferred from homology"/>
<keyword evidence="6 7" id="KW-0472">Membrane</keyword>
<dbReference type="InterPro" id="IPR051447">
    <property type="entry name" value="Lipoprotein-release_system"/>
</dbReference>
<feature type="transmembrane region" description="Helical" evidence="7">
    <location>
        <begin position="359"/>
        <end position="382"/>
    </location>
</feature>
<evidence type="ECO:0000259" key="8">
    <source>
        <dbReference type="Pfam" id="PF02687"/>
    </source>
</evidence>
<accession>A0A2N5XZE4</accession>
<dbReference type="Pfam" id="PF02687">
    <property type="entry name" value="FtsX"/>
    <property type="match status" value="1"/>
</dbReference>
<feature type="domain" description="MacB-like periplasmic core" evidence="9">
    <location>
        <begin position="15"/>
        <end position="207"/>
    </location>
</feature>
<evidence type="ECO:0000256" key="6">
    <source>
        <dbReference type="ARBA" id="ARBA00023136"/>
    </source>
</evidence>
<feature type="domain" description="ABC3 transporter permease C-terminal" evidence="8">
    <location>
        <begin position="270"/>
        <end position="390"/>
    </location>
</feature>
<gene>
    <name evidence="10" type="ORF">CWI75_14800</name>
</gene>
<protein>
    <submittedName>
        <fullName evidence="10">ABC transporter permease</fullName>
    </submittedName>
</protein>
<evidence type="ECO:0000256" key="2">
    <source>
        <dbReference type="ARBA" id="ARBA00005236"/>
    </source>
</evidence>
<keyword evidence="5 7" id="KW-1133">Transmembrane helix</keyword>
<dbReference type="RefSeq" id="WP_101522302.1">
    <property type="nucleotide sequence ID" value="NZ_PKLZ01000012.1"/>
</dbReference>
<reference evidence="11" key="1">
    <citation type="submission" date="2017-11" db="EMBL/GenBank/DDBJ databases">
        <title>The draft genome sequence of Chromatocurvus sp. F02.</title>
        <authorList>
            <person name="Du Z.-J."/>
            <person name="Chang Y.-Q."/>
        </authorList>
    </citation>
    <scope>NUCLEOTIDE SEQUENCE [LARGE SCALE GENOMIC DNA]</scope>
    <source>
        <strain evidence="11">F02</strain>
    </source>
</reference>
<dbReference type="GO" id="GO:0044874">
    <property type="term" value="P:lipoprotein localization to outer membrane"/>
    <property type="evidence" value="ECO:0007669"/>
    <property type="project" value="TreeGrafter"/>
</dbReference>
<dbReference type="PANTHER" id="PTHR30489:SF0">
    <property type="entry name" value="LIPOPROTEIN-RELEASING SYSTEM TRANSMEMBRANE PROTEIN LOLE"/>
    <property type="match status" value="1"/>
</dbReference>
<comment type="similarity">
    <text evidence="2">Belongs to the ABC-4 integral membrane protein family. LolC/E subfamily.</text>
</comment>
<evidence type="ECO:0000256" key="7">
    <source>
        <dbReference type="SAM" id="Phobius"/>
    </source>
</evidence>